<evidence type="ECO:0000256" key="4">
    <source>
        <dbReference type="ARBA" id="ARBA00023242"/>
    </source>
</evidence>
<gene>
    <name evidence="8" type="ORF">CEUSTIGMA_g3720.t1</name>
</gene>
<dbReference type="GO" id="GO:0005634">
    <property type="term" value="C:nucleus"/>
    <property type="evidence" value="ECO:0007669"/>
    <property type="project" value="TreeGrafter"/>
</dbReference>
<evidence type="ECO:0000256" key="3">
    <source>
        <dbReference type="ARBA" id="ARBA00023239"/>
    </source>
</evidence>
<dbReference type="Proteomes" id="UP000232323">
    <property type="component" value="Unassembled WGS sequence"/>
</dbReference>
<dbReference type="PANTHER" id="PTHR13522">
    <property type="entry name" value="U6 SNRNA PHOSPHODIESTERASE 1"/>
    <property type="match status" value="1"/>
</dbReference>
<dbReference type="AlphaFoldDB" id="A0A250WZR7"/>
<accession>A0A250WZR7</accession>
<keyword evidence="9" id="KW-1185">Reference proteome</keyword>
<feature type="compositionally biased region" description="Polar residues" evidence="7">
    <location>
        <begin position="326"/>
        <end position="336"/>
    </location>
</feature>
<feature type="region of interest" description="Disordered" evidence="7">
    <location>
        <begin position="325"/>
        <end position="359"/>
    </location>
</feature>
<evidence type="ECO:0000313" key="8">
    <source>
        <dbReference type="EMBL" id="GAX76276.1"/>
    </source>
</evidence>
<evidence type="ECO:0000256" key="5">
    <source>
        <dbReference type="ARBA" id="ARBA00029543"/>
    </source>
</evidence>
<keyword evidence="1" id="KW-0540">Nuclease</keyword>
<dbReference type="InterPro" id="IPR027521">
    <property type="entry name" value="Usb1"/>
</dbReference>
<evidence type="ECO:0000256" key="1">
    <source>
        <dbReference type="ARBA" id="ARBA00022722"/>
    </source>
</evidence>
<proteinExistence type="predicted"/>
<keyword evidence="3" id="KW-0456">Lyase</keyword>
<dbReference type="STRING" id="1157962.A0A250WZR7"/>
<keyword evidence="2" id="KW-0378">Hydrolase</keyword>
<dbReference type="OrthoDB" id="544844at2759"/>
<evidence type="ECO:0000313" key="9">
    <source>
        <dbReference type="Proteomes" id="UP000232323"/>
    </source>
</evidence>
<evidence type="ECO:0000256" key="2">
    <source>
        <dbReference type="ARBA" id="ARBA00022801"/>
    </source>
</evidence>
<comment type="caution">
    <text evidence="8">The sequence shown here is derived from an EMBL/GenBank/DDBJ whole genome shotgun (WGS) entry which is preliminary data.</text>
</comment>
<dbReference type="EMBL" id="BEGY01000016">
    <property type="protein sequence ID" value="GAX76276.1"/>
    <property type="molecule type" value="Genomic_DNA"/>
</dbReference>
<dbReference type="GO" id="GO:0000175">
    <property type="term" value="F:3'-5'-RNA exonuclease activity"/>
    <property type="evidence" value="ECO:0007669"/>
    <property type="project" value="TreeGrafter"/>
</dbReference>
<dbReference type="Pfam" id="PF09749">
    <property type="entry name" value="HVSL"/>
    <property type="match status" value="1"/>
</dbReference>
<dbReference type="Gene3D" id="3.90.1140.10">
    <property type="entry name" value="Cyclic phosphodiesterase"/>
    <property type="match status" value="1"/>
</dbReference>
<evidence type="ECO:0000256" key="6">
    <source>
        <dbReference type="ARBA" id="ARBA00030030"/>
    </source>
</evidence>
<dbReference type="GO" id="GO:0016829">
    <property type="term" value="F:lyase activity"/>
    <property type="evidence" value="ECO:0007669"/>
    <property type="project" value="UniProtKB-KW"/>
</dbReference>
<keyword evidence="4" id="KW-0539">Nucleus</keyword>
<protein>
    <recommendedName>
        <fullName evidence="5">U6 snRNA phosphodiesterase 1</fullName>
    </recommendedName>
    <alternativeName>
        <fullName evidence="6">3'-5' RNA exonuclease USB1</fullName>
    </alternativeName>
</protein>
<dbReference type="GO" id="GO:0034477">
    <property type="term" value="P:U6 snRNA 3'-end processing"/>
    <property type="evidence" value="ECO:0007669"/>
    <property type="project" value="InterPro"/>
</dbReference>
<reference evidence="8 9" key="1">
    <citation type="submission" date="2017-08" db="EMBL/GenBank/DDBJ databases">
        <title>Acidophilic green algal genome provides insights into adaptation to an acidic environment.</title>
        <authorList>
            <person name="Hirooka S."/>
            <person name="Hirose Y."/>
            <person name="Kanesaki Y."/>
            <person name="Higuchi S."/>
            <person name="Fujiwara T."/>
            <person name="Onuma R."/>
            <person name="Era A."/>
            <person name="Ohbayashi R."/>
            <person name="Uzuka A."/>
            <person name="Nozaki H."/>
            <person name="Yoshikawa H."/>
            <person name="Miyagishima S.Y."/>
        </authorList>
    </citation>
    <scope>NUCLEOTIDE SEQUENCE [LARGE SCALE GENOMIC DNA]</scope>
    <source>
        <strain evidence="8 9">NIES-2499</strain>
    </source>
</reference>
<feature type="region of interest" description="Disordered" evidence="7">
    <location>
        <begin position="1"/>
        <end position="33"/>
    </location>
</feature>
<evidence type="ECO:0000256" key="7">
    <source>
        <dbReference type="SAM" id="MobiDB-lite"/>
    </source>
</evidence>
<feature type="compositionally biased region" description="Polar residues" evidence="7">
    <location>
        <begin position="7"/>
        <end position="23"/>
    </location>
</feature>
<dbReference type="PANTHER" id="PTHR13522:SF3">
    <property type="entry name" value="U6 SNRNA PHOSPHODIESTERASE 1"/>
    <property type="match status" value="1"/>
</dbReference>
<sequence length="462" mass="50276">MEYLAQYSASEDSSLNCESSDTENSTEHDSCKETNGVKRLNLGLPNADSVLSYTPADDLDALKDAASQPLTWPRGQRQSQEKAAEWRLSDSLGRVRSFPPEAGSYPVTVMIPVILAREEESLVLKLFDELKELVPGLHPIGLPQLSKDSATASSYSSSGLSATSQLQSPIPAEGLLQGSRKRKAPVNPDPNPQVMDSSLLHVSLSRTVPVKFHLVPSLIQELQEGVKKEMMKQGFSMLLSRQIQCFVNDERTRSFVAMPYEREGKEGSACFKKVLRLIGAVNKAFIMHGLQVYYKDPKPHMSFGWAAGDQEEHLLRVINETLHPLGSSQVPATSTEPPLGGSDDDQGTAVSTDPPYGDGRDVQAALPVGAFNDAMGCGVTWPAGDKEGVCERRKSVDAVSSTDRASFECGMVNLAGPSQMDIAHSRNLQRRVPALSIPVRSVMCRVGLKDHTLWRVNAETGS</sequence>
<name>A0A250WZR7_9CHLO</name>
<organism evidence="8 9">
    <name type="scientific">Chlamydomonas eustigma</name>
    <dbReference type="NCBI Taxonomy" id="1157962"/>
    <lineage>
        <taxon>Eukaryota</taxon>
        <taxon>Viridiplantae</taxon>
        <taxon>Chlorophyta</taxon>
        <taxon>core chlorophytes</taxon>
        <taxon>Chlorophyceae</taxon>
        <taxon>CS clade</taxon>
        <taxon>Chlamydomonadales</taxon>
        <taxon>Chlamydomonadaceae</taxon>
        <taxon>Chlamydomonas</taxon>
    </lineage>
</organism>